<dbReference type="EnsemblMetazoa" id="PPAI013197-RA">
    <property type="protein sequence ID" value="PPAI013197-PA"/>
    <property type="gene ID" value="PPAI013197"/>
</dbReference>
<keyword evidence="8 10" id="KW-0675">Receptor</keyword>
<dbReference type="PANTHER" id="PTHR21137">
    <property type="entry name" value="ODORANT RECEPTOR"/>
    <property type="match status" value="1"/>
</dbReference>
<keyword evidence="7 10" id="KW-0472">Membrane</keyword>
<comment type="similarity">
    <text evidence="10">Belongs to the insect chemoreceptor superfamily. Heteromeric odorant receptor channel (TC 1.A.69) family.</text>
</comment>
<keyword evidence="2" id="KW-1003">Cell membrane</keyword>
<protein>
    <recommendedName>
        <fullName evidence="10">Odorant receptor</fullName>
    </recommendedName>
</protein>
<evidence type="ECO:0000256" key="10">
    <source>
        <dbReference type="RuleBase" id="RU351113"/>
    </source>
</evidence>
<name>A0A3F2ZED2_PHLPP</name>
<dbReference type="Proteomes" id="UP000092462">
    <property type="component" value="Unassembled WGS sequence"/>
</dbReference>
<feature type="transmembrane region" description="Helical" evidence="10">
    <location>
        <begin position="199"/>
        <end position="220"/>
    </location>
</feature>
<evidence type="ECO:0000256" key="6">
    <source>
        <dbReference type="ARBA" id="ARBA00022989"/>
    </source>
</evidence>
<feature type="transmembrane region" description="Helical" evidence="10">
    <location>
        <begin position="272"/>
        <end position="297"/>
    </location>
</feature>
<dbReference type="GO" id="GO:0005886">
    <property type="term" value="C:plasma membrane"/>
    <property type="evidence" value="ECO:0007669"/>
    <property type="project" value="UniProtKB-SubCell"/>
</dbReference>
<evidence type="ECO:0000313" key="11">
    <source>
        <dbReference type="EnsemblMetazoa" id="PPAI013197-PA"/>
    </source>
</evidence>
<feature type="transmembrane region" description="Helical" evidence="10">
    <location>
        <begin position="303"/>
        <end position="326"/>
    </location>
</feature>
<accession>A0A3F2ZED2</accession>
<feature type="transmembrane region" description="Helical" evidence="10">
    <location>
        <begin position="72"/>
        <end position="92"/>
    </location>
</feature>
<keyword evidence="4 10" id="KW-0812">Transmembrane</keyword>
<dbReference type="GO" id="GO:0005549">
    <property type="term" value="F:odorant binding"/>
    <property type="evidence" value="ECO:0007669"/>
    <property type="project" value="InterPro"/>
</dbReference>
<comment type="subcellular location">
    <subcellularLocation>
        <location evidence="1 10">Cell membrane</location>
        <topology evidence="1 10">Multi-pass membrane protein</topology>
    </subcellularLocation>
</comment>
<keyword evidence="5 10" id="KW-0552">Olfaction</keyword>
<evidence type="ECO:0000256" key="8">
    <source>
        <dbReference type="ARBA" id="ARBA00023170"/>
    </source>
</evidence>
<comment type="caution">
    <text evidence="10">Lacks conserved residue(s) required for the propagation of feature annotation.</text>
</comment>
<feature type="transmembrane region" description="Helical" evidence="10">
    <location>
        <begin position="338"/>
        <end position="355"/>
    </location>
</feature>
<evidence type="ECO:0000256" key="1">
    <source>
        <dbReference type="ARBA" id="ARBA00004651"/>
    </source>
</evidence>
<dbReference type="GO" id="GO:0004984">
    <property type="term" value="F:olfactory receptor activity"/>
    <property type="evidence" value="ECO:0007669"/>
    <property type="project" value="InterPro"/>
</dbReference>
<dbReference type="VEuPathDB" id="VectorBase:PPAI013197"/>
<evidence type="ECO:0000256" key="4">
    <source>
        <dbReference type="ARBA" id="ARBA00022692"/>
    </source>
</evidence>
<feature type="transmembrane region" description="Helical" evidence="10">
    <location>
        <begin position="141"/>
        <end position="160"/>
    </location>
</feature>
<sequence length="396" mass="46198">MTNVEVIQKVNLKDIYKRLLLNIDQTVAFLDLQFLEINFSHKFNARRILCFGTMGIYPLSVLWSMAHTDNLIYMMYSLTTLGAFFSVSSRLYSIVHNYSKSREIRREMNEAFERMETIPHIRSIFEKYLLISEKVFIATKMILLPCALLLPISSVMLFLWNGEMVLPYEFYIPWINPKTTSGFLVKLETYAFQMLNTKVAFDIVLCTAVYFFCHMVLGIGHLEVLKKHLSDFDELVHEDEVQQDRKAVKEIIKRIVVEQQCHYKIMRSFENFYSFQNLVIILSESILLVLVIFVIMSKFWLQGFGFIFAALGDIFAVTLTGTLFIISCEKFEQAVYDCKWYCLPAEFQFNFIMILRAAQHPVKPTVGGFLPMELGTFVLCIKNVYTVSMLLYNFLL</sequence>
<feature type="transmembrane region" description="Helical" evidence="10">
    <location>
        <begin position="375"/>
        <end position="395"/>
    </location>
</feature>
<evidence type="ECO:0000256" key="9">
    <source>
        <dbReference type="ARBA" id="ARBA00023224"/>
    </source>
</evidence>
<dbReference type="GO" id="GO:0007165">
    <property type="term" value="P:signal transduction"/>
    <property type="evidence" value="ECO:0007669"/>
    <property type="project" value="UniProtKB-KW"/>
</dbReference>
<proteinExistence type="inferred from homology"/>
<evidence type="ECO:0000256" key="2">
    <source>
        <dbReference type="ARBA" id="ARBA00022475"/>
    </source>
</evidence>
<keyword evidence="3 10" id="KW-0716">Sensory transduction</keyword>
<dbReference type="Pfam" id="PF02949">
    <property type="entry name" value="7tm_6"/>
    <property type="match status" value="1"/>
</dbReference>
<evidence type="ECO:0000256" key="5">
    <source>
        <dbReference type="ARBA" id="ARBA00022725"/>
    </source>
</evidence>
<evidence type="ECO:0000256" key="7">
    <source>
        <dbReference type="ARBA" id="ARBA00023136"/>
    </source>
</evidence>
<reference evidence="11" key="1">
    <citation type="submission" date="2022-08" db="UniProtKB">
        <authorList>
            <consortium name="EnsemblMetazoa"/>
        </authorList>
    </citation>
    <scope>IDENTIFICATION</scope>
    <source>
        <strain evidence="11">Israel</strain>
    </source>
</reference>
<evidence type="ECO:0000256" key="3">
    <source>
        <dbReference type="ARBA" id="ARBA00022606"/>
    </source>
</evidence>
<dbReference type="VEuPathDB" id="VectorBase:PPAPM1_005793"/>
<dbReference type="PANTHER" id="PTHR21137:SF35">
    <property type="entry name" value="ODORANT RECEPTOR 19A-RELATED"/>
    <property type="match status" value="1"/>
</dbReference>
<organism evidence="11 12">
    <name type="scientific">Phlebotomus papatasi</name>
    <name type="common">Sandfly</name>
    <dbReference type="NCBI Taxonomy" id="29031"/>
    <lineage>
        <taxon>Eukaryota</taxon>
        <taxon>Metazoa</taxon>
        <taxon>Ecdysozoa</taxon>
        <taxon>Arthropoda</taxon>
        <taxon>Hexapoda</taxon>
        <taxon>Insecta</taxon>
        <taxon>Pterygota</taxon>
        <taxon>Neoptera</taxon>
        <taxon>Endopterygota</taxon>
        <taxon>Diptera</taxon>
        <taxon>Nematocera</taxon>
        <taxon>Psychodoidea</taxon>
        <taxon>Psychodidae</taxon>
        <taxon>Phlebotomus</taxon>
        <taxon>Phlebotomus</taxon>
    </lineage>
</organism>
<dbReference type="EMBL" id="AJVK01031592">
    <property type="status" value="NOT_ANNOTATED_CDS"/>
    <property type="molecule type" value="Genomic_DNA"/>
</dbReference>
<keyword evidence="12" id="KW-1185">Reference proteome</keyword>
<evidence type="ECO:0000313" key="12">
    <source>
        <dbReference type="Proteomes" id="UP000092462"/>
    </source>
</evidence>
<feature type="transmembrane region" description="Helical" evidence="10">
    <location>
        <begin position="48"/>
        <end position="66"/>
    </location>
</feature>
<dbReference type="InterPro" id="IPR004117">
    <property type="entry name" value="7tm6_olfct_rcpt"/>
</dbReference>
<keyword evidence="9 10" id="KW-0807">Transducer</keyword>
<dbReference type="AlphaFoldDB" id="A0A3F2ZED2"/>
<keyword evidence="6 10" id="KW-1133">Transmembrane helix</keyword>